<gene>
    <name evidence="1" type="ORF">AMTR_s00138p00067190</name>
</gene>
<proteinExistence type="predicted"/>
<dbReference type="Gramene" id="ERM93843">
    <property type="protein sequence ID" value="ERM93843"/>
    <property type="gene ID" value="AMTR_s00138p00067190"/>
</dbReference>
<organism evidence="1 2">
    <name type="scientific">Amborella trichopoda</name>
    <dbReference type="NCBI Taxonomy" id="13333"/>
    <lineage>
        <taxon>Eukaryota</taxon>
        <taxon>Viridiplantae</taxon>
        <taxon>Streptophyta</taxon>
        <taxon>Embryophyta</taxon>
        <taxon>Tracheophyta</taxon>
        <taxon>Spermatophyta</taxon>
        <taxon>Magnoliopsida</taxon>
        <taxon>Amborellales</taxon>
        <taxon>Amborellaceae</taxon>
        <taxon>Amborella</taxon>
    </lineage>
</organism>
<evidence type="ECO:0000313" key="1">
    <source>
        <dbReference type="EMBL" id="ERM93843.1"/>
    </source>
</evidence>
<keyword evidence="2" id="KW-1185">Reference proteome</keyword>
<dbReference type="HOGENOM" id="CLU_2309876_0_0_1"/>
<sequence>MTRIFKSFLLKAVPQLMLMVGTTIERTNMLHVVLSQWTTASKRRCVGDSATDSCRFPGSRRLVRDLCQKRFDRLGDTCHRWEKHGDPNFGGFRKVSRNLG</sequence>
<accession>W1NEL7</accession>
<name>W1NEL7_AMBTC</name>
<dbReference type="Proteomes" id="UP000017836">
    <property type="component" value="Unassembled WGS sequence"/>
</dbReference>
<protein>
    <submittedName>
        <fullName evidence="1">Uncharacterized protein</fullName>
    </submittedName>
</protein>
<evidence type="ECO:0000313" key="2">
    <source>
        <dbReference type="Proteomes" id="UP000017836"/>
    </source>
</evidence>
<reference evidence="2" key="1">
    <citation type="journal article" date="2013" name="Science">
        <title>The Amborella genome and the evolution of flowering plants.</title>
        <authorList>
            <consortium name="Amborella Genome Project"/>
        </authorList>
    </citation>
    <scope>NUCLEOTIDE SEQUENCE [LARGE SCALE GENOMIC DNA]</scope>
</reference>
<dbReference type="EMBL" id="KI397561">
    <property type="protein sequence ID" value="ERM93843.1"/>
    <property type="molecule type" value="Genomic_DNA"/>
</dbReference>
<dbReference type="AlphaFoldDB" id="W1NEL7"/>